<feature type="region of interest" description="Disordered" evidence="1">
    <location>
        <begin position="65"/>
        <end position="111"/>
    </location>
</feature>
<gene>
    <name evidence="2" type="ORF">P5673_032425</name>
</gene>
<keyword evidence="3" id="KW-1185">Reference proteome</keyword>
<sequence>MATVTDAQPQLRSFNLGFGLHRIVCLFPHKTIKERVASLEGQKSQRMLLSLSPVSTLKLNLVPHKSRPRALKGKSSDIASHGTGPQATAKARLYRTKHRMDNQDILEASTE</sequence>
<accession>A0AAD9PR90</accession>
<comment type="caution">
    <text evidence="2">The sequence shown here is derived from an EMBL/GenBank/DDBJ whole genome shotgun (WGS) entry which is preliminary data.</text>
</comment>
<reference evidence="2" key="2">
    <citation type="journal article" date="2023" name="Science">
        <title>Genomic signatures of disease resistance in endangered staghorn corals.</title>
        <authorList>
            <person name="Vollmer S.V."/>
            <person name="Selwyn J.D."/>
            <person name="Despard B.A."/>
            <person name="Roesel C.L."/>
        </authorList>
    </citation>
    <scope>NUCLEOTIDE SEQUENCE</scope>
    <source>
        <strain evidence="2">K2</strain>
    </source>
</reference>
<dbReference type="AlphaFoldDB" id="A0AAD9PR90"/>
<dbReference type="Proteomes" id="UP001249851">
    <property type="component" value="Unassembled WGS sequence"/>
</dbReference>
<reference evidence="2" key="1">
    <citation type="journal article" date="2023" name="G3 (Bethesda)">
        <title>Whole genome assembly and annotation of the endangered Caribbean coral Acropora cervicornis.</title>
        <authorList>
            <person name="Selwyn J.D."/>
            <person name="Vollmer S.V."/>
        </authorList>
    </citation>
    <scope>NUCLEOTIDE SEQUENCE</scope>
    <source>
        <strain evidence="2">K2</strain>
    </source>
</reference>
<proteinExistence type="predicted"/>
<name>A0AAD9PR90_ACRCE</name>
<evidence type="ECO:0000313" key="2">
    <source>
        <dbReference type="EMBL" id="KAK2547556.1"/>
    </source>
</evidence>
<organism evidence="2 3">
    <name type="scientific">Acropora cervicornis</name>
    <name type="common">Staghorn coral</name>
    <dbReference type="NCBI Taxonomy" id="6130"/>
    <lineage>
        <taxon>Eukaryota</taxon>
        <taxon>Metazoa</taxon>
        <taxon>Cnidaria</taxon>
        <taxon>Anthozoa</taxon>
        <taxon>Hexacorallia</taxon>
        <taxon>Scleractinia</taxon>
        <taxon>Astrocoeniina</taxon>
        <taxon>Acroporidae</taxon>
        <taxon>Acropora</taxon>
    </lineage>
</organism>
<evidence type="ECO:0000313" key="3">
    <source>
        <dbReference type="Proteomes" id="UP001249851"/>
    </source>
</evidence>
<dbReference type="EMBL" id="JARQWQ010000178">
    <property type="protein sequence ID" value="KAK2547556.1"/>
    <property type="molecule type" value="Genomic_DNA"/>
</dbReference>
<evidence type="ECO:0000256" key="1">
    <source>
        <dbReference type="SAM" id="MobiDB-lite"/>
    </source>
</evidence>
<protein>
    <submittedName>
        <fullName evidence="2">Uncharacterized protein</fullName>
    </submittedName>
</protein>